<feature type="region of interest" description="Disordered" evidence="1">
    <location>
        <begin position="456"/>
        <end position="504"/>
    </location>
</feature>
<feature type="compositionally biased region" description="Low complexity" evidence="1">
    <location>
        <begin position="263"/>
        <end position="276"/>
    </location>
</feature>
<sequence length="528" mass="59182">FSMTEVQEVYEDPILRLVRDPNLNRDKEKHNSVIRLIGGFPIAERKVSRLCQSTFSILQTLEKTNLIFRSWEFLSLDFNSDGHFEMEDLKMKDFNVGIAEKVMATCRELNKKVNKISNDIDYITKAARTLSAADYISDSGTLLASLVLRNIKLKNEVVDKLTVSYSKATLMVIGKELEDMLDQGSEDTTVISYKSFIVNLLKQLNQAIDDEDNESKYECLALINDMEKMFETFKLERIKDLVIQGGSYDTDGNSSKSDDQKHQTSSSQGSSRGTPRNFASDEDYDEYGDFDGVSFYTPTNTPLVHSITKAGDDHSSIHRRDSFSSQSTSGLFPKSISDELPYLMTAFNSAKNFEEDVSHYQEQEKEESETNDNETKKETSPPATDASDKKEAVSNSAKHFLGHSNHLPNISLYSNATILPQVSNRHPTVSASSYVLGNSTLLSKLGIKPQVITADLPPSHSTRSAHSYNKPQHTRLYIESSDPDKDDNEGNKENNDDSQFTPLTKANLASHTILKLGNVDPIPFNDVE</sequence>
<dbReference type="OMA" id="AKYECLA"/>
<dbReference type="HOGENOM" id="CLU_525788_0_0_1"/>
<evidence type="ECO:0000313" key="3">
    <source>
        <dbReference type="Proteomes" id="UP000002258"/>
    </source>
</evidence>
<evidence type="ECO:0000313" key="2">
    <source>
        <dbReference type="EMBL" id="ABN65016.2"/>
    </source>
</evidence>
<protein>
    <submittedName>
        <fullName evidence="2">Uncharacterized protein</fullName>
    </submittedName>
</protein>
<dbReference type="InParanoid" id="A3LPC2"/>
<name>A3LPC2_PICST</name>
<dbReference type="RefSeq" id="XP_001383045.2">
    <property type="nucleotide sequence ID" value="XM_001383008.1"/>
</dbReference>
<proteinExistence type="predicted"/>
<feature type="compositionally biased region" description="Polar residues" evidence="1">
    <location>
        <begin position="459"/>
        <end position="471"/>
    </location>
</feature>
<dbReference type="Proteomes" id="UP000002258">
    <property type="component" value="Chromosome 2"/>
</dbReference>
<dbReference type="GeneID" id="4837395"/>
<dbReference type="AlphaFoldDB" id="A3LPC2"/>
<feature type="region of interest" description="Disordered" evidence="1">
    <location>
        <begin position="306"/>
        <end position="331"/>
    </location>
</feature>
<feature type="region of interest" description="Disordered" evidence="1">
    <location>
        <begin position="355"/>
        <end position="394"/>
    </location>
</feature>
<accession>A3LPC2</accession>
<dbReference type="FunCoup" id="A3LPC2">
    <property type="interactions" value="28"/>
</dbReference>
<gene>
    <name evidence="2" type="ORF">PICST_42172</name>
</gene>
<evidence type="ECO:0000256" key="1">
    <source>
        <dbReference type="SAM" id="MobiDB-lite"/>
    </source>
</evidence>
<feature type="non-terminal residue" evidence="2">
    <location>
        <position position="1"/>
    </location>
</feature>
<feature type="compositionally biased region" description="Basic and acidic residues" evidence="1">
    <location>
        <begin position="310"/>
        <end position="322"/>
    </location>
</feature>
<keyword evidence="3" id="KW-1185">Reference proteome</keyword>
<dbReference type="KEGG" id="pic:PICST_42172"/>
<dbReference type="OrthoDB" id="4021219at2759"/>
<organism evidence="2 3">
    <name type="scientific">Scheffersomyces stipitis (strain ATCC 58785 / CBS 6054 / NBRC 10063 / NRRL Y-11545)</name>
    <name type="common">Yeast</name>
    <name type="synonym">Pichia stipitis</name>
    <dbReference type="NCBI Taxonomy" id="322104"/>
    <lineage>
        <taxon>Eukaryota</taxon>
        <taxon>Fungi</taxon>
        <taxon>Dikarya</taxon>
        <taxon>Ascomycota</taxon>
        <taxon>Saccharomycotina</taxon>
        <taxon>Pichiomycetes</taxon>
        <taxon>Debaryomycetaceae</taxon>
        <taxon>Scheffersomyces</taxon>
    </lineage>
</organism>
<reference evidence="2 3" key="1">
    <citation type="journal article" date="2007" name="Nat. Biotechnol.">
        <title>Genome sequence of the lignocellulose-bioconverting and xylose-fermenting yeast Pichia stipitis.</title>
        <authorList>
            <person name="Jeffries T.W."/>
            <person name="Grigoriev I.V."/>
            <person name="Grimwood J."/>
            <person name="Laplaza J.M."/>
            <person name="Aerts A."/>
            <person name="Salamov A."/>
            <person name="Schmutz J."/>
            <person name="Lindquist E."/>
            <person name="Dehal P."/>
            <person name="Shapiro H."/>
            <person name="Jin Y.S."/>
            <person name="Passoth V."/>
            <person name="Richardson P.M."/>
        </authorList>
    </citation>
    <scope>NUCLEOTIDE SEQUENCE [LARGE SCALE GENOMIC DNA]</scope>
    <source>
        <strain evidence="3">ATCC 58785 / CBS 6054 / NBRC 10063 / NRRL Y-11545</strain>
    </source>
</reference>
<dbReference type="EMBL" id="CP000496">
    <property type="protein sequence ID" value="ABN65016.2"/>
    <property type="molecule type" value="Genomic_DNA"/>
</dbReference>
<feature type="region of interest" description="Disordered" evidence="1">
    <location>
        <begin position="249"/>
        <end position="283"/>
    </location>
</feature>
<dbReference type="eggNOG" id="ENOG502RNI7">
    <property type="taxonomic scope" value="Eukaryota"/>
</dbReference>